<organism evidence="4">
    <name type="scientific">Solibacter usitatus (strain Ellin6076)</name>
    <dbReference type="NCBI Taxonomy" id="234267"/>
    <lineage>
        <taxon>Bacteria</taxon>
        <taxon>Pseudomonadati</taxon>
        <taxon>Acidobacteriota</taxon>
        <taxon>Terriglobia</taxon>
        <taxon>Bryobacterales</taxon>
        <taxon>Solibacteraceae</taxon>
        <taxon>Candidatus Solibacter</taxon>
    </lineage>
</organism>
<dbReference type="GO" id="GO:0016747">
    <property type="term" value="F:acyltransferase activity, transferring groups other than amino-acyl groups"/>
    <property type="evidence" value="ECO:0007669"/>
    <property type="project" value="InterPro"/>
</dbReference>
<dbReference type="AlphaFoldDB" id="Q01WD8"/>
<dbReference type="CDD" id="cd04301">
    <property type="entry name" value="NAT_SF"/>
    <property type="match status" value="1"/>
</dbReference>
<evidence type="ECO:0000256" key="1">
    <source>
        <dbReference type="ARBA" id="ARBA00022679"/>
    </source>
</evidence>
<keyword evidence="4" id="KW-0687">Ribonucleoprotein</keyword>
<dbReference type="EC" id="2.3.1.-" evidence="4"/>
<keyword evidence="1 4" id="KW-0808">Transferase</keyword>
<dbReference type="InterPro" id="IPR000182">
    <property type="entry name" value="GNAT_dom"/>
</dbReference>
<dbReference type="Gene3D" id="3.40.630.30">
    <property type="match status" value="1"/>
</dbReference>
<dbReference type="InterPro" id="IPR050832">
    <property type="entry name" value="Bact_Acetyltransf"/>
</dbReference>
<proteinExistence type="predicted"/>
<dbReference type="GO" id="GO:0005840">
    <property type="term" value="C:ribosome"/>
    <property type="evidence" value="ECO:0007669"/>
    <property type="project" value="UniProtKB-KW"/>
</dbReference>
<dbReference type="Pfam" id="PF00583">
    <property type="entry name" value="Acetyltransf_1"/>
    <property type="match status" value="1"/>
</dbReference>
<dbReference type="InterPro" id="IPR016181">
    <property type="entry name" value="Acyl_CoA_acyltransferase"/>
</dbReference>
<dbReference type="OrthoDB" id="9794566at2"/>
<evidence type="ECO:0000256" key="2">
    <source>
        <dbReference type="ARBA" id="ARBA00023315"/>
    </source>
</evidence>
<dbReference type="PROSITE" id="PS51186">
    <property type="entry name" value="GNAT"/>
    <property type="match status" value="1"/>
</dbReference>
<accession>Q01WD8</accession>
<dbReference type="SUPFAM" id="SSF55729">
    <property type="entry name" value="Acyl-CoA N-acyltransferases (Nat)"/>
    <property type="match status" value="1"/>
</dbReference>
<feature type="domain" description="N-acetyltransferase" evidence="3">
    <location>
        <begin position="5"/>
        <end position="152"/>
    </location>
</feature>
<reference evidence="4" key="1">
    <citation type="submission" date="2006-10" db="EMBL/GenBank/DDBJ databases">
        <title>Complete sequence of Solibacter usitatus Ellin6076.</title>
        <authorList>
            <consortium name="US DOE Joint Genome Institute"/>
            <person name="Copeland A."/>
            <person name="Lucas S."/>
            <person name="Lapidus A."/>
            <person name="Barry K."/>
            <person name="Detter J.C."/>
            <person name="Glavina del Rio T."/>
            <person name="Hammon N."/>
            <person name="Israni S."/>
            <person name="Dalin E."/>
            <person name="Tice H."/>
            <person name="Pitluck S."/>
            <person name="Thompson L.S."/>
            <person name="Brettin T."/>
            <person name="Bruce D."/>
            <person name="Han C."/>
            <person name="Tapia R."/>
            <person name="Gilna P."/>
            <person name="Schmutz J."/>
            <person name="Larimer F."/>
            <person name="Land M."/>
            <person name="Hauser L."/>
            <person name="Kyrpides N."/>
            <person name="Mikhailova N."/>
            <person name="Janssen P.H."/>
            <person name="Kuske C.R."/>
            <person name="Richardson P."/>
        </authorList>
    </citation>
    <scope>NUCLEOTIDE SEQUENCE</scope>
    <source>
        <strain evidence="4">Ellin6076</strain>
    </source>
</reference>
<keyword evidence="4" id="KW-0689">Ribosomal protein</keyword>
<evidence type="ECO:0000313" key="4">
    <source>
        <dbReference type="EMBL" id="ABJ86027.1"/>
    </source>
</evidence>
<dbReference type="STRING" id="234267.Acid_5072"/>
<name>Q01WD8_SOLUE</name>
<dbReference type="HOGENOM" id="CLU_013985_23_3_0"/>
<dbReference type="KEGG" id="sus:Acid_5072"/>
<dbReference type="PANTHER" id="PTHR43877">
    <property type="entry name" value="AMINOALKYLPHOSPHONATE N-ACETYLTRANSFERASE-RELATED-RELATED"/>
    <property type="match status" value="1"/>
</dbReference>
<keyword evidence="2 4" id="KW-0012">Acyltransferase</keyword>
<gene>
    <name evidence="4" type="ordered locus">Acid_5072</name>
</gene>
<dbReference type="eggNOG" id="COG0456">
    <property type="taxonomic scope" value="Bacteria"/>
</dbReference>
<dbReference type="InParanoid" id="Q01WD8"/>
<evidence type="ECO:0000259" key="3">
    <source>
        <dbReference type="PROSITE" id="PS51186"/>
    </source>
</evidence>
<dbReference type="EMBL" id="CP000473">
    <property type="protein sequence ID" value="ABJ86027.1"/>
    <property type="molecule type" value="Genomic_DNA"/>
</dbReference>
<sequence length="152" mass="17138">MEKRFAVRRVKPSDIPAILEIETASFGPDAYDRKLFAEYTRNCGELFLVALEGTRVVGYAITCLCAAKSGIRAELVSLAVHPTVLGKGAAPALMESILRRLKLRRVSRFGLTVKVMNTRAIGFYKKYGFRRLRRVPRYYEDGADGFLFVKDL</sequence>
<protein>
    <submittedName>
        <fullName evidence="4">SSU ribosomal protein S18P alanine acetyltransferase</fullName>
        <ecNumber evidence="4">2.3.1.-</ecNumber>
    </submittedName>
</protein>